<organism evidence="2 3">
    <name type="scientific">Acetobacter conturbans</name>
    <dbReference type="NCBI Taxonomy" id="1737472"/>
    <lineage>
        <taxon>Bacteria</taxon>
        <taxon>Pseudomonadati</taxon>
        <taxon>Pseudomonadota</taxon>
        <taxon>Alphaproteobacteria</taxon>
        <taxon>Acetobacterales</taxon>
        <taxon>Acetobacteraceae</taxon>
        <taxon>Acetobacter</taxon>
    </lineage>
</organism>
<sequence>MVKKIILSVSLCFFLSACVQSHADFLDDRTAIISGRGTAFDDSAGVRHEIYLKAAKLAEKHGYQYFMIIEDHRGISRSYWTQPAQTVSSGSVSAYGNTAYYNGSSVTTPASTTEFHKPIEETTVKFYHEGEIDPATPNLWDARRVLAANKSSE</sequence>
<evidence type="ECO:0000313" key="3">
    <source>
        <dbReference type="Proteomes" id="UP000631653"/>
    </source>
</evidence>
<name>A0ABX0JXT4_9PROT</name>
<dbReference type="EMBL" id="WOSY01000001">
    <property type="protein sequence ID" value="NHN87265.1"/>
    <property type="molecule type" value="Genomic_DNA"/>
</dbReference>
<keyword evidence="3" id="KW-1185">Reference proteome</keyword>
<evidence type="ECO:0000313" key="2">
    <source>
        <dbReference type="EMBL" id="NHN87265.1"/>
    </source>
</evidence>
<feature type="signal peptide" evidence="1">
    <location>
        <begin position="1"/>
        <end position="23"/>
    </location>
</feature>
<evidence type="ECO:0000256" key="1">
    <source>
        <dbReference type="SAM" id="SignalP"/>
    </source>
</evidence>
<accession>A0ABX0JXT4</accession>
<evidence type="ECO:0008006" key="4">
    <source>
        <dbReference type="Google" id="ProtNLM"/>
    </source>
</evidence>
<reference evidence="2 3" key="1">
    <citation type="journal article" date="2020" name="Int. J. Syst. Evol. Microbiol.">
        <title>Novel acetic acid bacteria from cider fermentations: Acetobacter conturbans sp. nov. and Acetobacter fallax sp. nov.</title>
        <authorList>
            <person name="Sombolestani A.S."/>
            <person name="Cleenwerck I."/>
            <person name="Cnockaert M."/>
            <person name="Borremans W."/>
            <person name="Wieme A.D."/>
            <person name="De Vuyst L."/>
            <person name="Vandamme P."/>
        </authorList>
    </citation>
    <scope>NUCLEOTIDE SEQUENCE [LARGE SCALE GENOMIC DNA]</scope>
    <source>
        <strain evidence="2 3">LMG 1627</strain>
    </source>
</reference>
<protein>
    <recommendedName>
        <fullName evidence="4">Lipoprotein</fullName>
    </recommendedName>
</protein>
<feature type="chain" id="PRO_5046914755" description="Lipoprotein" evidence="1">
    <location>
        <begin position="24"/>
        <end position="153"/>
    </location>
</feature>
<proteinExistence type="predicted"/>
<dbReference type="Proteomes" id="UP000631653">
    <property type="component" value="Unassembled WGS sequence"/>
</dbReference>
<keyword evidence="1" id="KW-0732">Signal</keyword>
<gene>
    <name evidence="2" type="ORF">GOB81_01255</name>
</gene>
<dbReference type="RefSeq" id="WP_173568556.1">
    <property type="nucleotide sequence ID" value="NZ_WOSY01000001.1"/>
</dbReference>
<dbReference type="PROSITE" id="PS51257">
    <property type="entry name" value="PROKAR_LIPOPROTEIN"/>
    <property type="match status" value="1"/>
</dbReference>
<comment type="caution">
    <text evidence="2">The sequence shown here is derived from an EMBL/GenBank/DDBJ whole genome shotgun (WGS) entry which is preliminary data.</text>
</comment>